<feature type="domain" description="Carbohydrate-binding" evidence="1">
    <location>
        <begin position="15"/>
        <end position="200"/>
    </location>
</feature>
<comment type="caution">
    <text evidence="3">The sequence shown here is derived from an EMBL/GenBank/DDBJ whole genome shotgun (WGS) entry which is preliminary data.</text>
</comment>
<dbReference type="Pfam" id="PF16011">
    <property type="entry name" value="CBM9_2"/>
    <property type="match status" value="1"/>
</dbReference>
<organism evidence="3 4">
    <name type="scientific">Faecalimonas umbilicata</name>
    <dbReference type="NCBI Taxonomy" id="1912855"/>
    <lineage>
        <taxon>Bacteria</taxon>
        <taxon>Bacillati</taxon>
        <taxon>Bacillota</taxon>
        <taxon>Clostridia</taxon>
        <taxon>Lachnospirales</taxon>
        <taxon>Lachnospiraceae</taxon>
        <taxon>Faecalimonas</taxon>
    </lineage>
</organism>
<dbReference type="SUPFAM" id="SSF49344">
    <property type="entry name" value="CBD9-like"/>
    <property type="match status" value="1"/>
</dbReference>
<evidence type="ECO:0000313" key="2">
    <source>
        <dbReference type="EMBL" id="GBU04093.1"/>
    </source>
</evidence>
<dbReference type="CDD" id="cd09620">
    <property type="entry name" value="CBM9_like_3"/>
    <property type="match status" value="1"/>
</dbReference>
<evidence type="ECO:0000313" key="3">
    <source>
        <dbReference type="EMBL" id="TCS70286.1"/>
    </source>
</evidence>
<dbReference type="GO" id="GO:0004553">
    <property type="term" value="F:hydrolase activity, hydrolyzing O-glycosyl compounds"/>
    <property type="evidence" value="ECO:0007669"/>
    <property type="project" value="InterPro"/>
</dbReference>
<proteinExistence type="predicted"/>
<protein>
    <submittedName>
        <fullName evidence="3">Cellulose/xylan binding protein with CBM9 domain</fullName>
    </submittedName>
</protein>
<reference evidence="3 4" key="2">
    <citation type="submission" date="2019-03" db="EMBL/GenBank/DDBJ databases">
        <title>Genomic Encyclopedia of Type Strains, Phase IV (KMG-IV): sequencing the most valuable type-strain genomes for metagenomic binning, comparative biology and taxonomic classification.</title>
        <authorList>
            <person name="Goeker M."/>
        </authorList>
    </citation>
    <scope>NUCLEOTIDE SEQUENCE [LARGE SCALE GENOMIC DNA]</scope>
    <source>
        <strain evidence="3 4">DSM 103426</strain>
    </source>
</reference>
<dbReference type="RefSeq" id="WP_116441400.1">
    <property type="nucleotide sequence ID" value="NZ_BHEO01000002.1"/>
</dbReference>
<dbReference type="AlphaFoldDB" id="A0A4R3JSV9"/>
<evidence type="ECO:0000313" key="5">
    <source>
        <dbReference type="Proteomes" id="UP000702954"/>
    </source>
</evidence>
<keyword evidence="5" id="KW-1185">Reference proteome</keyword>
<dbReference type="Proteomes" id="UP000294613">
    <property type="component" value="Unassembled WGS sequence"/>
</dbReference>
<dbReference type="EMBL" id="SLZV01000001">
    <property type="protein sequence ID" value="TCS70286.1"/>
    <property type="molecule type" value="Genomic_DNA"/>
</dbReference>
<evidence type="ECO:0000313" key="4">
    <source>
        <dbReference type="Proteomes" id="UP000294613"/>
    </source>
</evidence>
<reference evidence="2 5" key="1">
    <citation type="journal article" date="2018" name="Int. J. Syst. Evol. Microbiol.">
        <title>Draft Genome Sequence of Faecalimonas umbilicata JCM 30896T, an Acetate-Producing Bacterium Isolated from Human Feces.</title>
        <authorList>
            <person name="Sakamoto M."/>
            <person name="Ikeyama N."/>
            <person name="Yuki M."/>
            <person name="Ohkuma M."/>
        </authorList>
    </citation>
    <scope>NUCLEOTIDE SEQUENCE [LARGE SCALE GENOMIC DNA]</scope>
    <source>
        <strain evidence="2 5">EGH7</strain>
    </source>
</reference>
<name>A0A4R3JSV9_9FIRM</name>
<sequence length="207" mass="23994">MEYKIYRIADRTQIDQCELFAIDQYLWNSLQTPKAYGRAGYIDGQGIYVEMTCEECDPKRLCNKDKELVYKDSALEAFFAFPEGEMSIEKQCIYINFEMNANGALYAEKGYTRENRTLISDVYYQEADCRAKIESDRWCVSVLIPEALLGEITSLEKLKAGQRFYCNFYKISEDDKIQHFGCYSPIESEEPNFHLPICFAKAVIADV</sequence>
<evidence type="ECO:0000259" key="1">
    <source>
        <dbReference type="Pfam" id="PF16011"/>
    </source>
</evidence>
<dbReference type="GO" id="GO:0016052">
    <property type="term" value="P:carbohydrate catabolic process"/>
    <property type="evidence" value="ECO:0007669"/>
    <property type="project" value="InterPro"/>
</dbReference>
<dbReference type="EMBL" id="BHEO01000002">
    <property type="protein sequence ID" value="GBU04093.1"/>
    <property type="molecule type" value="Genomic_DNA"/>
</dbReference>
<accession>A0A4R3JSV9</accession>
<dbReference type="GO" id="GO:0030246">
    <property type="term" value="F:carbohydrate binding"/>
    <property type="evidence" value="ECO:0007669"/>
    <property type="project" value="InterPro"/>
</dbReference>
<gene>
    <name evidence="3" type="ORF">EDD74_101135</name>
    <name evidence="2" type="ORF">FAEUMB_06340</name>
</gene>
<dbReference type="Proteomes" id="UP000702954">
    <property type="component" value="Unassembled WGS sequence"/>
</dbReference>
<dbReference type="Gene3D" id="2.60.40.1190">
    <property type="match status" value="1"/>
</dbReference>
<dbReference type="InterPro" id="IPR010502">
    <property type="entry name" value="Carb-bd_dom_fam9"/>
</dbReference>